<organism evidence="8 9">
    <name type="scientific">Oikopleura dioica</name>
    <name type="common">Tunicate</name>
    <dbReference type="NCBI Taxonomy" id="34765"/>
    <lineage>
        <taxon>Eukaryota</taxon>
        <taxon>Metazoa</taxon>
        <taxon>Chordata</taxon>
        <taxon>Tunicata</taxon>
        <taxon>Appendicularia</taxon>
        <taxon>Copelata</taxon>
        <taxon>Oikopleuridae</taxon>
        <taxon>Oikopleura</taxon>
    </lineage>
</organism>
<protein>
    <submittedName>
        <fullName evidence="8">Oidioi.mRNA.OKI2018_I69.chr2.g7695.t1.cds</fullName>
    </submittedName>
</protein>
<evidence type="ECO:0000259" key="7">
    <source>
        <dbReference type="PROSITE" id="PS50089"/>
    </source>
</evidence>
<evidence type="ECO:0000256" key="2">
    <source>
        <dbReference type="ARBA" id="ARBA00022771"/>
    </source>
</evidence>
<dbReference type="InterPro" id="IPR027370">
    <property type="entry name" value="Znf-RING_euk"/>
</dbReference>
<dbReference type="SMART" id="SM00184">
    <property type="entry name" value="RING"/>
    <property type="match status" value="1"/>
</dbReference>
<keyword evidence="2 4" id="KW-0863">Zinc-finger</keyword>
<dbReference type="InterPro" id="IPR013083">
    <property type="entry name" value="Znf_RING/FYVE/PHD"/>
</dbReference>
<evidence type="ECO:0000256" key="3">
    <source>
        <dbReference type="ARBA" id="ARBA00022833"/>
    </source>
</evidence>
<feature type="domain" description="RING-type" evidence="7">
    <location>
        <begin position="251"/>
        <end position="308"/>
    </location>
</feature>
<keyword evidence="3" id="KW-0862">Zinc</keyword>
<sequence length="324" mass="37768">MKRSGSFEESIGIPESSSTPKKLRIKKPDDFELVHPDSVTSYGQFGKCVGPECDGVPAKTVEINDERLCVECVKKKHGHRFLDRTFDKTDAEFKCPAFNTDGSCKSERISFREFYLGSCCEQASKWLTENEKAKRKKLEVVKTLHAEIKQEKIEAKIKFDEKAKIIKRKEQNREVLKREVEAAMKKLEEAEKELADEKKAQEPMERTLEDKVREVNMVVKRYKQLSYEYHEVTGEEDIKEEKKKTGFFDFCRVCKEEFTEESHGWFSVHRVVLRRCGHVACHRCLVNILDPTDDDFPYEDRGRCPTCKQSFGEECLVDIYSFDQ</sequence>
<feature type="region of interest" description="Disordered" evidence="6">
    <location>
        <begin position="1"/>
        <end position="23"/>
    </location>
</feature>
<name>A0ABN7TBS2_OIKDI</name>
<reference evidence="8 9" key="1">
    <citation type="submission" date="2021-04" db="EMBL/GenBank/DDBJ databases">
        <authorList>
            <person name="Bliznina A."/>
        </authorList>
    </citation>
    <scope>NUCLEOTIDE SEQUENCE [LARGE SCALE GENOMIC DNA]</scope>
</reference>
<proteinExistence type="predicted"/>
<evidence type="ECO:0000256" key="4">
    <source>
        <dbReference type="PROSITE-ProRule" id="PRU00175"/>
    </source>
</evidence>
<evidence type="ECO:0000313" key="8">
    <source>
        <dbReference type="EMBL" id="CAG5113605.1"/>
    </source>
</evidence>
<evidence type="ECO:0000256" key="5">
    <source>
        <dbReference type="SAM" id="Coils"/>
    </source>
</evidence>
<evidence type="ECO:0000313" key="9">
    <source>
        <dbReference type="Proteomes" id="UP001158576"/>
    </source>
</evidence>
<keyword evidence="9" id="KW-1185">Reference proteome</keyword>
<evidence type="ECO:0000256" key="1">
    <source>
        <dbReference type="ARBA" id="ARBA00022723"/>
    </source>
</evidence>
<accession>A0ABN7TBS2</accession>
<dbReference type="EMBL" id="OU015567">
    <property type="protein sequence ID" value="CAG5113605.1"/>
    <property type="molecule type" value="Genomic_DNA"/>
</dbReference>
<dbReference type="Pfam" id="PF13445">
    <property type="entry name" value="zf-RING_UBOX"/>
    <property type="match status" value="1"/>
</dbReference>
<evidence type="ECO:0000256" key="6">
    <source>
        <dbReference type="SAM" id="MobiDB-lite"/>
    </source>
</evidence>
<dbReference type="Gene3D" id="3.30.40.10">
    <property type="entry name" value="Zinc/RING finger domain, C3HC4 (zinc finger)"/>
    <property type="match status" value="1"/>
</dbReference>
<keyword evidence="5" id="KW-0175">Coiled coil</keyword>
<dbReference type="InterPro" id="IPR001841">
    <property type="entry name" value="Znf_RING"/>
</dbReference>
<gene>
    <name evidence="8" type="ORF">OKIOD_LOCUS16460</name>
</gene>
<keyword evidence="1" id="KW-0479">Metal-binding</keyword>
<feature type="coiled-coil region" evidence="5">
    <location>
        <begin position="159"/>
        <end position="207"/>
    </location>
</feature>
<dbReference type="Proteomes" id="UP001158576">
    <property type="component" value="Chromosome 2"/>
</dbReference>
<dbReference type="SUPFAM" id="SSF57850">
    <property type="entry name" value="RING/U-box"/>
    <property type="match status" value="1"/>
</dbReference>
<dbReference type="PROSITE" id="PS50089">
    <property type="entry name" value="ZF_RING_2"/>
    <property type="match status" value="1"/>
</dbReference>